<feature type="signal peptide" evidence="1">
    <location>
        <begin position="1"/>
        <end position="22"/>
    </location>
</feature>
<dbReference type="Proteomes" id="UP000723463">
    <property type="component" value="Unassembled WGS sequence"/>
</dbReference>
<organism evidence="2 3">
    <name type="scientific">Mortierella hygrophila</name>
    <dbReference type="NCBI Taxonomy" id="979708"/>
    <lineage>
        <taxon>Eukaryota</taxon>
        <taxon>Fungi</taxon>
        <taxon>Fungi incertae sedis</taxon>
        <taxon>Mucoromycota</taxon>
        <taxon>Mortierellomycotina</taxon>
        <taxon>Mortierellomycetes</taxon>
        <taxon>Mortierellales</taxon>
        <taxon>Mortierellaceae</taxon>
        <taxon>Mortierella</taxon>
    </lineage>
</organism>
<protein>
    <recommendedName>
        <fullName evidence="4">Chitin-binding type-4 domain-containing protein</fullName>
    </recommendedName>
</protein>
<dbReference type="PANTHER" id="PTHR35559">
    <property type="entry name" value="CHITIN-BINDING TYPE-4 DOMAIN-CONTAINING PROTEIN"/>
    <property type="match status" value="1"/>
</dbReference>
<gene>
    <name evidence="2" type="ORF">EC957_006850</name>
</gene>
<dbReference type="PANTHER" id="PTHR35559:SF1">
    <property type="entry name" value="CHITIN-BINDING TYPE-4 DOMAIN-CONTAINING PROTEIN"/>
    <property type="match status" value="1"/>
</dbReference>
<evidence type="ECO:0000256" key="1">
    <source>
        <dbReference type="SAM" id="SignalP"/>
    </source>
</evidence>
<keyword evidence="3" id="KW-1185">Reference proteome</keyword>
<sequence>MLFRTSVIASAALALVATMVEAHSWADCVDWRFNDPAKPGWRASDGKCFGWARQYPVNSGIQFGGLDSADPSRHYQQNPKDFVPCSDKNHGIEPGADETRQNPISKAYGGRFGAMAATTAGKEICIRWPAKNHAKKDEPNNPVMINMPQTILTKDPSQSGFTAANIAKLDYKNCNQISGDTDHTPCGGCFKVPAALASGTYVIQWRWMLNNNEYYTSCWDLQVKAAASGATPTAAGGATPTDVPSLSNSTTIFADLAEDN</sequence>
<name>A0A9P6K6B5_9FUNG</name>
<comment type="caution">
    <text evidence="2">The sequence shown here is derived from an EMBL/GenBank/DDBJ whole genome shotgun (WGS) entry which is preliminary data.</text>
</comment>
<dbReference type="Gene3D" id="2.70.50.70">
    <property type="match status" value="1"/>
</dbReference>
<dbReference type="AlphaFoldDB" id="A0A9P6K6B5"/>
<accession>A0A9P6K6B5</accession>
<keyword evidence="1" id="KW-0732">Signal</keyword>
<reference evidence="2" key="1">
    <citation type="journal article" date="2020" name="Fungal Divers.">
        <title>Resolving the Mortierellaceae phylogeny through synthesis of multi-gene phylogenetics and phylogenomics.</title>
        <authorList>
            <person name="Vandepol N."/>
            <person name="Liber J."/>
            <person name="Desiro A."/>
            <person name="Na H."/>
            <person name="Kennedy M."/>
            <person name="Barry K."/>
            <person name="Grigoriev I.V."/>
            <person name="Miller A.N."/>
            <person name="O'Donnell K."/>
            <person name="Stajich J.E."/>
            <person name="Bonito G."/>
        </authorList>
    </citation>
    <scope>NUCLEOTIDE SEQUENCE</scope>
    <source>
        <strain evidence="2">NRRL 2591</strain>
    </source>
</reference>
<evidence type="ECO:0000313" key="3">
    <source>
        <dbReference type="Proteomes" id="UP000723463"/>
    </source>
</evidence>
<dbReference type="EMBL" id="JAAAXW010000031">
    <property type="protein sequence ID" value="KAF9548354.1"/>
    <property type="molecule type" value="Genomic_DNA"/>
</dbReference>
<evidence type="ECO:0000313" key="2">
    <source>
        <dbReference type="EMBL" id="KAF9548354.1"/>
    </source>
</evidence>
<proteinExistence type="predicted"/>
<feature type="chain" id="PRO_5040171513" description="Chitin-binding type-4 domain-containing protein" evidence="1">
    <location>
        <begin position="23"/>
        <end position="260"/>
    </location>
</feature>
<evidence type="ECO:0008006" key="4">
    <source>
        <dbReference type="Google" id="ProtNLM"/>
    </source>
</evidence>